<dbReference type="Pfam" id="PF08421">
    <property type="entry name" value="Methyltransf_13"/>
    <property type="match status" value="1"/>
</dbReference>
<reference evidence="3 4" key="1">
    <citation type="submission" date="2024-10" db="EMBL/GenBank/DDBJ databases">
        <authorList>
            <person name="Riesco R."/>
        </authorList>
    </citation>
    <scope>NUCLEOTIDE SEQUENCE [LARGE SCALE GENOMIC DNA]</scope>
    <source>
        <strain evidence="3 4">NCIMB 15449</strain>
    </source>
</reference>
<accession>A0ABW7JFX5</accession>
<dbReference type="GO" id="GO:0008168">
    <property type="term" value="F:methyltransferase activity"/>
    <property type="evidence" value="ECO:0007669"/>
    <property type="project" value="UniProtKB-KW"/>
</dbReference>
<name>A0ABW7JFX5_9NOCA</name>
<dbReference type="RefSeq" id="WP_395112256.1">
    <property type="nucleotide sequence ID" value="NZ_JBIMSO010000004.1"/>
</dbReference>
<sequence>MSACRGCGSFELRRVLDLGSVPAADHFPLASEAVDAAESSHPLAMDFCVICRLAQLADDDTVTDEPRGVEPQALKDQAADAVQRVAASDLLRGSTVTEFGSPHGGTWLPLLTERGFVPAQSNSPADVVLDCFGIMHEPDQRAAFRQRAHAMEPDGVLLLQYHSLATIVSDGQWNALRHGHFGYYSLTALVRLLGDAGLRAITAWEFDLYGGTVLIAAVRDTVRVADSSIRSVLEREQAAGIGDADGVRSLQTAADTHSNSLRDWLVERAEAGERVYAYGAASRAVALFSLADLDRTLIAGVADASPSKQGRRMPGTDIPIISPEALVATEPDNVVLTLPDLIGEVSRRYPELDGRWLIDDPAGPVKH</sequence>
<evidence type="ECO:0000313" key="4">
    <source>
        <dbReference type="Proteomes" id="UP001609175"/>
    </source>
</evidence>
<dbReference type="InterPro" id="IPR029063">
    <property type="entry name" value="SAM-dependent_MTases_sf"/>
</dbReference>
<dbReference type="EMBL" id="JBIMSO010000004">
    <property type="protein sequence ID" value="MFH5206862.1"/>
    <property type="molecule type" value="Genomic_DNA"/>
</dbReference>
<dbReference type="InterPro" id="IPR013691">
    <property type="entry name" value="MeTrfase_14"/>
</dbReference>
<comment type="caution">
    <text evidence="3">The sequence shown here is derived from an EMBL/GenBank/DDBJ whole genome shotgun (WGS) entry which is preliminary data.</text>
</comment>
<gene>
    <name evidence="3" type="ORF">ACHIPZ_01245</name>
</gene>
<dbReference type="GO" id="GO:0032259">
    <property type="term" value="P:methylation"/>
    <property type="evidence" value="ECO:0007669"/>
    <property type="project" value="UniProtKB-KW"/>
</dbReference>
<dbReference type="Pfam" id="PF08484">
    <property type="entry name" value="Methyltransf_14"/>
    <property type="match status" value="1"/>
</dbReference>
<dbReference type="Proteomes" id="UP001609175">
    <property type="component" value="Unassembled WGS sequence"/>
</dbReference>
<protein>
    <submittedName>
        <fullName evidence="3">Class I SAM-dependent methyltransferase</fullName>
    </submittedName>
</protein>
<dbReference type="InterPro" id="IPR013630">
    <property type="entry name" value="Methyltransf_Zn-bd_dom_put"/>
</dbReference>
<dbReference type="Gene3D" id="3.40.50.150">
    <property type="entry name" value="Vaccinia Virus protein VP39"/>
    <property type="match status" value="1"/>
</dbReference>
<keyword evidence="3" id="KW-0808">Transferase</keyword>
<evidence type="ECO:0000259" key="2">
    <source>
        <dbReference type="Pfam" id="PF08484"/>
    </source>
</evidence>
<dbReference type="SUPFAM" id="SSF53335">
    <property type="entry name" value="S-adenosyl-L-methionine-dependent methyltransferases"/>
    <property type="match status" value="1"/>
</dbReference>
<dbReference type="InterPro" id="IPR038576">
    <property type="entry name" value="Methyltransf_Zn-bd_dom_put_sf"/>
</dbReference>
<feature type="domain" description="C-methyltransferase" evidence="2">
    <location>
        <begin position="208"/>
        <end position="347"/>
    </location>
</feature>
<dbReference type="Gene3D" id="6.20.50.110">
    <property type="entry name" value="Methyltransferase, zinc-binding domain"/>
    <property type="match status" value="1"/>
</dbReference>
<keyword evidence="3" id="KW-0489">Methyltransferase</keyword>
<dbReference type="Pfam" id="PF13489">
    <property type="entry name" value="Methyltransf_23"/>
    <property type="match status" value="1"/>
</dbReference>
<evidence type="ECO:0000259" key="1">
    <source>
        <dbReference type="Pfam" id="PF08421"/>
    </source>
</evidence>
<feature type="domain" description="Methyltransferase putative zinc binding" evidence="1">
    <location>
        <begin position="4"/>
        <end position="58"/>
    </location>
</feature>
<proteinExistence type="predicted"/>
<dbReference type="Gene3D" id="3.40.50.720">
    <property type="entry name" value="NAD(P)-binding Rossmann-like Domain"/>
    <property type="match status" value="1"/>
</dbReference>
<evidence type="ECO:0000313" key="3">
    <source>
        <dbReference type="EMBL" id="MFH5206862.1"/>
    </source>
</evidence>
<organism evidence="3 4">
    <name type="scientific">Antrihabitans spumae</name>
    <dbReference type="NCBI Taxonomy" id="3373370"/>
    <lineage>
        <taxon>Bacteria</taxon>
        <taxon>Bacillati</taxon>
        <taxon>Actinomycetota</taxon>
        <taxon>Actinomycetes</taxon>
        <taxon>Mycobacteriales</taxon>
        <taxon>Nocardiaceae</taxon>
        <taxon>Antrihabitans</taxon>
    </lineage>
</organism>